<dbReference type="NCBIfam" id="TIGR01640">
    <property type="entry name" value="F_box_assoc_1"/>
    <property type="match status" value="1"/>
</dbReference>
<dbReference type="PROSITE" id="PS50181">
    <property type="entry name" value="FBOX"/>
    <property type="match status" value="1"/>
</dbReference>
<dbReference type="PANTHER" id="PTHR31672:SF13">
    <property type="entry name" value="F-BOX PROTEIN CPR30-LIKE"/>
    <property type="match status" value="1"/>
</dbReference>
<evidence type="ECO:0000313" key="2">
    <source>
        <dbReference type="EMBL" id="GMI96162.1"/>
    </source>
</evidence>
<evidence type="ECO:0000313" key="3">
    <source>
        <dbReference type="Proteomes" id="UP001165190"/>
    </source>
</evidence>
<protein>
    <recommendedName>
        <fullName evidence="1">F-box domain-containing protein</fullName>
    </recommendedName>
</protein>
<keyword evidence="3" id="KW-1185">Reference proteome</keyword>
<dbReference type="InterPro" id="IPR017451">
    <property type="entry name" value="F-box-assoc_interact_dom"/>
</dbReference>
<dbReference type="Pfam" id="PF00646">
    <property type="entry name" value="F-box"/>
    <property type="match status" value="1"/>
</dbReference>
<dbReference type="SMART" id="SM00256">
    <property type="entry name" value="FBOX"/>
    <property type="match status" value="1"/>
</dbReference>
<organism evidence="2 3">
    <name type="scientific">Hibiscus trionum</name>
    <name type="common">Flower of an hour</name>
    <dbReference type="NCBI Taxonomy" id="183268"/>
    <lineage>
        <taxon>Eukaryota</taxon>
        <taxon>Viridiplantae</taxon>
        <taxon>Streptophyta</taxon>
        <taxon>Embryophyta</taxon>
        <taxon>Tracheophyta</taxon>
        <taxon>Spermatophyta</taxon>
        <taxon>Magnoliopsida</taxon>
        <taxon>eudicotyledons</taxon>
        <taxon>Gunneridae</taxon>
        <taxon>Pentapetalae</taxon>
        <taxon>rosids</taxon>
        <taxon>malvids</taxon>
        <taxon>Malvales</taxon>
        <taxon>Malvaceae</taxon>
        <taxon>Malvoideae</taxon>
        <taxon>Hibiscus</taxon>
    </lineage>
</organism>
<evidence type="ECO:0000259" key="1">
    <source>
        <dbReference type="PROSITE" id="PS50181"/>
    </source>
</evidence>
<dbReference type="InterPro" id="IPR036047">
    <property type="entry name" value="F-box-like_dom_sf"/>
</dbReference>
<dbReference type="InterPro" id="IPR006527">
    <property type="entry name" value="F-box-assoc_dom_typ1"/>
</dbReference>
<dbReference type="OrthoDB" id="591557at2759"/>
<dbReference type="PANTHER" id="PTHR31672">
    <property type="entry name" value="BNACNNG10540D PROTEIN"/>
    <property type="match status" value="1"/>
</dbReference>
<comment type="caution">
    <text evidence="2">The sequence shown here is derived from an EMBL/GenBank/DDBJ whole genome shotgun (WGS) entry which is preliminary data.</text>
</comment>
<name>A0A9W7IGI0_HIBTR</name>
<accession>A0A9W7IGI0</accession>
<dbReference type="Gene3D" id="1.20.1280.50">
    <property type="match status" value="1"/>
</dbReference>
<dbReference type="InterPro" id="IPR001810">
    <property type="entry name" value="F-box_dom"/>
</dbReference>
<gene>
    <name evidence="2" type="ORF">HRI_003285500</name>
</gene>
<dbReference type="SUPFAM" id="SSF81383">
    <property type="entry name" value="F-box domain"/>
    <property type="match status" value="1"/>
</dbReference>
<sequence length="403" mass="45986">MNNPRNGTAQNHRSAKAMMCPLNPPNGRETPTFPSPWFPQEIIGEILSNLSVKSLVRFRCVSKSLKSLISDPVFIKKHLNRTQNDPKLSKKRVLMKTSSTQNPDRCSIKSFNLSDTNEDSIVNTTEFEYPSTEVSRNDMIVGSCNGLICIAVREYKFFLVNPALRVFKKLPSLCIEVYTVYGFGFVASEDDYKVVRVFCYSNKTVEDGYMGLVTVYSLRDNYWRRIDDMPYRAPANQVMKHVDGTLNWSAYRGRDTGSYIIVSLDLAHETYREVMQPCYGDDEADRRILGVLDGCLCLLCDYWRRSCADLWVMKEYGKRESWTLLVSLSCNAVPRNACFGTPLFVSGSGEIWLCFGKDCIEYNPKEDVFRILEIPDFADSSICPPAHVYEESLVSPIAFDHHR</sequence>
<feature type="domain" description="F-box" evidence="1">
    <location>
        <begin position="32"/>
        <end position="78"/>
    </location>
</feature>
<dbReference type="AlphaFoldDB" id="A0A9W7IGI0"/>
<dbReference type="EMBL" id="BSYR01000028">
    <property type="protein sequence ID" value="GMI96162.1"/>
    <property type="molecule type" value="Genomic_DNA"/>
</dbReference>
<proteinExistence type="predicted"/>
<dbReference type="Proteomes" id="UP001165190">
    <property type="component" value="Unassembled WGS sequence"/>
</dbReference>
<dbReference type="Pfam" id="PF07734">
    <property type="entry name" value="FBA_1"/>
    <property type="match status" value="1"/>
</dbReference>
<dbReference type="InterPro" id="IPR050796">
    <property type="entry name" value="SCF_F-box_component"/>
</dbReference>
<reference evidence="2" key="1">
    <citation type="submission" date="2023-05" db="EMBL/GenBank/DDBJ databases">
        <title>Genome and transcriptome analyses reveal genes involved in the formation of fine ridges on petal epidermal cells in Hibiscus trionum.</title>
        <authorList>
            <person name="Koshimizu S."/>
            <person name="Masuda S."/>
            <person name="Ishii T."/>
            <person name="Shirasu K."/>
            <person name="Hoshino A."/>
            <person name="Arita M."/>
        </authorList>
    </citation>
    <scope>NUCLEOTIDE SEQUENCE</scope>
    <source>
        <strain evidence="2">Hamamatsu line</strain>
    </source>
</reference>